<evidence type="ECO:0000313" key="3">
    <source>
        <dbReference type="Proteomes" id="UP001595478"/>
    </source>
</evidence>
<proteinExistence type="predicted"/>
<dbReference type="EMBL" id="JBHRSW010000005">
    <property type="protein sequence ID" value="MFC3120765.1"/>
    <property type="molecule type" value="Genomic_DNA"/>
</dbReference>
<comment type="caution">
    <text evidence="2">The sequence shown here is derived from an EMBL/GenBank/DDBJ whole genome shotgun (WGS) entry which is preliminary data.</text>
</comment>
<reference evidence="3" key="1">
    <citation type="journal article" date="2019" name="Int. J. Syst. Evol. Microbiol.">
        <title>The Global Catalogue of Microorganisms (GCM) 10K type strain sequencing project: providing services to taxonomists for standard genome sequencing and annotation.</title>
        <authorList>
            <consortium name="The Broad Institute Genomics Platform"/>
            <consortium name="The Broad Institute Genome Sequencing Center for Infectious Disease"/>
            <person name="Wu L."/>
            <person name="Ma J."/>
        </authorList>
    </citation>
    <scope>NUCLEOTIDE SEQUENCE [LARGE SCALE GENOMIC DNA]</scope>
    <source>
        <strain evidence="3">KCTC 52473</strain>
    </source>
</reference>
<protein>
    <submittedName>
        <fullName evidence="2">Uncharacterized protein</fullName>
    </submittedName>
</protein>
<keyword evidence="3" id="KW-1185">Reference proteome</keyword>
<name>A0ABV7FKX2_9ALTE</name>
<evidence type="ECO:0000256" key="1">
    <source>
        <dbReference type="SAM" id="MobiDB-lite"/>
    </source>
</evidence>
<sequence length="145" mass="15978">MQINSVPYTAHTGAVQSSQQLTTPDTTTSKAKATATDTVTISDAGKNAEAKWQEISNKYDMRNISLNEVGQLSRELFNNGLVSQREMFDMSILPGINFDANQKMDYVDFAKRHLVSLKLHDDGSANMKGAIDAYTKAFDIVKKIG</sequence>
<dbReference type="RefSeq" id="WP_376918895.1">
    <property type="nucleotide sequence ID" value="NZ_JBHRSW010000005.1"/>
</dbReference>
<accession>A0ABV7FKX2</accession>
<evidence type="ECO:0000313" key="2">
    <source>
        <dbReference type="EMBL" id="MFC3120765.1"/>
    </source>
</evidence>
<gene>
    <name evidence="2" type="ORF">ACFOHL_03970</name>
</gene>
<dbReference type="Proteomes" id="UP001595478">
    <property type="component" value="Unassembled WGS sequence"/>
</dbReference>
<feature type="compositionally biased region" description="Low complexity" evidence="1">
    <location>
        <begin position="22"/>
        <end position="33"/>
    </location>
</feature>
<organism evidence="2 3">
    <name type="scientific">Agaribacter flavus</name>
    <dbReference type="NCBI Taxonomy" id="1902781"/>
    <lineage>
        <taxon>Bacteria</taxon>
        <taxon>Pseudomonadati</taxon>
        <taxon>Pseudomonadota</taxon>
        <taxon>Gammaproteobacteria</taxon>
        <taxon>Alteromonadales</taxon>
        <taxon>Alteromonadaceae</taxon>
        <taxon>Agaribacter</taxon>
    </lineage>
</organism>
<feature type="region of interest" description="Disordered" evidence="1">
    <location>
        <begin position="14"/>
        <end position="33"/>
    </location>
</feature>